<organism evidence="1 2">
    <name type="scientific">Streptomyces johnsoniae</name>
    <dbReference type="NCBI Taxonomy" id="3075532"/>
    <lineage>
        <taxon>Bacteria</taxon>
        <taxon>Bacillati</taxon>
        <taxon>Actinomycetota</taxon>
        <taxon>Actinomycetes</taxon>
        <taxon>Kitasatosporales</taxon>
        <taxon>Streptomycetaceae</taxon>
        <taxon>Streptomyces</taxon>
    </lineage>
</organism>
<name>A0ABU2SD42_9ACTN</name>
<proteinExistence type="predicted"/>
<evidence type="ECO:0000313" key="1">
    <source>
        <dbReference type="EMBL" id="MDT0446812.1"/>
    </source>
</evidence>
<dbReference type="RefSeq" id="WP_311620952.1">
    <property type="nucleotide sequence ID" value="NZ_JAVREV010000022.1"/>
</dbReference>
<dbReference type="Proteomes" id="UP001183615">
    <property type="component" value="Unassembled WGS sequence"/>
</dbReference>
<evidence type="ECO:0000313" key="2">
    <source>
        <dbReference type="Proteomes" id="UP001183615"/>
    </source>
</evidence>
<sequence length="81" mass="9050">MNGRVLVSVEIDVREVRVGDQLMIGGQPFTVRDITSLAAGRKKVDFASGESLIMLPTTILWAARHIDPRITRRRRSHPGAR</sequence>
<protein>
    <submittedName>
        <fullName evidence="1">Uncharacterized protein</fullName>
    </submittedName>
</protein>
<dbReference type="EMBL" id="JAVREV010000022">
    <property type="protein sequence ID" value="MDT0446812.1"/>
    <property type="molecule type" value="Genomic_DNA"/>
</dbReference>
<comment type="caution">
    <text evidence="1">The sequence shown here is derived from an EMBL/GenBank/DDBJ whole genome shotgun (WGS) entry which is preliminary data.</text>
</comment>
<keyword evidence="2" id="KW-1185">Reference proteome</keyword>
<gene>
    <name evidence="1" type="ORF">RM779_30075</name>
</gene>
<reference evidence="2" key="1">
    <citation type="submission" date="2023-07" db="EMBL/GenBank/DDBJ databases">
        <title>30 novel species of actinomycetes from the DSMZ collection.</title>
        <authorList>
            <person name="Nouioui I."/>
        </authorList>
    </citation>
    <scope>NUCLEOTIDE SEQUENCE [LARGE SCALE GENOMIC DNA]</scope>
    <source>
        <strain evidence="2">DSM 41886</strain>
    </source>
</reference>
<accession>A0ABU2SD42</accession>